<dbReference type="Pfam" id="PF00653">
    <property type="entry name" value="BIR"/>
    <property type="match status" value="2"/>
</dbReference>
<feature type="region of interest" description="Disordered" evidence="1">
    <location>
        <begin position="446"/>
        <end position="493"/>
    </location>
</feature>
<dbReference type="SMART" id="SM00238">
    <property type="entry name" value="BIR"/>
    <property type="match status" value="2"/>
</dbReference>
<dbReference type="CDD" id="cd00022">
    <property type="entry name" value="BIR"/>
    <property type="match status" value="2"/>
</dbReference>
<dbReference type="PROSITE" id="PS50143">
    <property type="entry name" value="BIR_REPEAT_2"/>
    <property type="match status" value="2"/>
</dbReference>
<sequence>MIQASHMQACCMLVTLFDLSTVALKDRRLTLASLLDTVGDNSIIIIGTCFKSIAVLADVTFRLAASLFRKPNHQTPQVDASLLRMNDLNIVYKEGDGSYILVDPYVGNLIKNLLFSKLDFCTKRLALLGFNLSGHDLKNSQSQVVEKTEKLRKGFWNRISCKGSEILNNIGYVFHADGGHTLPVYFEQEFEESCEATRITYVVCDKDSIYDQPSTPNYSQNSHDGKKTITDTPEKRTKYTHLKEYITRLATFCHCGFFTDHPTFAHLGFFYKGMSDRVSCYECGITLSNWKKDDDPLLEHIRYSPECRHLATVVDHVFLTNCKSEFQRRQVKDSDFDARGVRQVKLSSQWNNKSIRSPEYSSYSVRLSTFARFPLIPGMNVHLIAAAGFYYTGQGDVVRCYACDGGLRKWAQGDDAWKEHCKWFPDCPHLQQSNFNLSRRNMTGEGSAIKHKEVTSRTDERLSPSGDLARRKDQVSIGEKNEKQEDTDPDINSPAALAAQERGYSKRAVKMVIHELRGKGRDKLTAMNILDCLLSYEEKGIKIPTDDME</sequence>
<gene>
    <name evidence="2" type="ORF">ACJMK2_029072</name>
</gene>
<dbReference type="Proteomes" id="UP001634394">
    <property type="component" value="Unassembled WGS sequence"/>
</dbReference>
<keyword evidence="3" id="KW-1185">Reference proteome</keyword>
<dbReference type="Gene3D" id="1.10.1170.10">
    <property type="entry name" value="Inhibitor Of Apoptosis Protein (2mihbC-IAP-1), Chain A"/>
    <property type="match status" value="2"/>
</dbReference>
<name>A0ABD3XD32_SINWO</name>
<organism evidence="2 3">
    <name type="scientific">Sinanodonta woodiana</name>
    <name type="common">Chinese pond mussel</name>
    <name type="synonym">Anodonta woodiana</name>
    <dbReference type="NCBI Taxonomy" id="1069815"/>
    <lineage>
        <taxon>Eukaryota</taxon>
        <taxon>Metazoa</taxon>
        <taxon>Spiralia</taxon>
        <taxon>Lophotrochozoa</taxon>
        <taxon>Mollusca</taxon>
        <taxon>Bivalvia</taxon>
        <taxon>Autobranchia</taxon>
        <taxon>Heteroconchia</taxon>
        <taxon>Palaeoheterodonta</taxon>
        <taxon>Unionida</taxon>
        <taxon>Unionoidea</taxon>
        <taxon>Unionidae</taxon>
        <taxon>Unioninae</taxon>
        <taxon>Sinanodonta</taxon>
    </lineage>
</organism>
<protein>
    <submittedName>
        <fullName evidence="2">Uncharacterized protein</fullName>
    </submittedName>
</protein>
<accession>A0ABD3XD32</accession>
<comment type="caution">
    <text evidence="2">The sequence shown here is derived from an EMBL/GenBank/DDBJ whole genome shotgun (WGS) entry which is preliminary data.</text>
</comment>
<dbReference type="InterPro" id="IPR001370">
    <property type="entry name" value="BIR_rpt"/>
</dbReference>
<evidence type="ECO:0000256" key="1">
    <source>
        <dbReference type="SAM" id="MobiDB-lite"/>
    </source>
</evidence>
<evidence type="ECO:0000313" key="3">
    <source>
        <dbReference type="Proteomes" id="UP001634394"/>
    </source>
</evidence>
<dbReference type="PROSITE" id="PS01282">
    <property type="entry name" value="BIR_REPEAT_1"/>
    <property type="match status" value="1"/>
</dbReference>
<dbReference type="EMBL" id="JBJQND010000003">
    <property type="protein sequence ID" value="KAL3882763.1"/>
    <property type="molecule type" value="Genomic_DNA"/>
</dbReference>
<dbReference type="SUPFAM" id="SSF57924">
    <property type="entry name" value="Inhibitor of apoptosis (IAP) repeat"/>
    <property type="match status" value="2"/>
</dbReference>
<proteinExistence type="predicted"/>
<dbReference type="PANTHER" id="PTHR10044">
    <property type="entry name" value="INHIBITOR OF APOPTOSIS"/>
    <property type="match status" value="1"/>
</dbReference>
<feature type="compositionally biased region" description="Basic and acidic residues" evidence="1">
    <location>
        <begin position="448"/>
        <end position="486"/>
    </location>
</feature>
<dbReference type="InterPro" id="IPR050784">
    <property type="entry name" value="IAP"/>
</dbReference>
<reference evidence="2 3" key="1">
    <citation type="submission" date="2024-11" db="EMBL/GenBank/DDBJ databases">
        <title>Chromosome-level genome assembly of the freshwater bivalve Anodonta woodiana.</title>
        <authorList>
            <person name="Chen X."/>
        </authorList>
    </citation>
    <scope>NUCLEOTIDE SEQUENCE [LARGE SCALE GENOMIC DNA]</scope>
    <source>
        <strain evidence="2">MN2024</strain>
        <tissue evidence="2">Gills</tissue>
    </source>
</reference>
<evidence type="ECO:0000313" key="2">
    <source>
        <dbReference type="EMBL" id="KAL3882763.1"/>
    </source>
</evidence>
<dbReference type="PANTHER" id="PTHR10044:SF139">
    <property type="entry name" value="DEATH-ASSOCIATED INHIBITOR OF APOPTOSIS 2"/>
    <property type="match status" value="1"/>
</dbReference>
<dbReference type="AlphaFoldDB" id="A0ABD3XD32"/>